<dbReference type="Proteomes" id="UP000198852">
    <property type="component" value="Unassembled WGS sequence"/>
</dbReference>
<evidence type="ECO:0000259" key="7">
    <source>
        <dbReference type="Pfam" id="PF04138"/>
    </source>
</evidence>
<feature type="domain" description="GtrA/DPMS transmembrane" evidence="7">
    <location>
        <begin position="48"/>
        <end position="161"/>
    </location>
</feature>
<dbReference type="STRING" id="95161.SAMN05660874_04668"/>
<comment type="subcellular location">
    <subcellularLocation>
        <location evidence="1">Membrane</location>
        <topology evidence="1">Multi-pass membrane protein</topology>
    </subcellularLocation>
</comment>
<feature type="transmembrane region" description="Helical" evidence="6">
    <location>
        <begin position="72"/>
        <end position="96"/>
    </location>
</feature>
<reference evidence="9" key="1">
    <citation type="submission" date="2016-10" db="EMBL/GenBank/DDBJ databases">
        <authorList>
            <person name="Varghese N."/>
            <person name="Submissions S."/>
        </authorList>
    </citation>
    <scope>NUCLEOTIDE SEQUENCE [LARGE SCALE GENOMIC DNA]</scope>
    <source>
        <strain evidence="9">DSM 44771</strain>
    </source>
</reference>
<evidence type="ECO:0000256" key="1">
    <source>
        <dbReference type="ARBA" id="ARBA00004141"/>
    </source>
</evidence>
<sequence length="169" mass="18143">MTAGQQAEPIAPQSPPSPGQRFHTAMEAVTRRLPFGLSRVVAPSFLGFALINGSTFALDLLLLTLFRSALHWPVPVAFTVAYLIAFTASFLLNRALNFRSHAPVGPQAGLYSVAVAINYLVFILGLGSGLAALGTQYHLSRLIAGACEAAYMYSAMRWVIFRDTGGRAD</sequence>
<evidence type="ECO:0000256" key="2">
    <source>
        <dbReference type="ARBA" id="ARBA00022692"/>
    </source>
</evidence>
<dbReference type="GO" id="GO:0016020">
    <property type="term" value="C:membrane"/>
    <property type="evidence" value="ECO:0007669"/>
    <property type="project" value="UniProtKB-SubCell"/>
</dbReference>
<keyword evidence="2 6" id="KW-0812">Transmembrane</keyword>
<keyword evidence="3 6" id="KW-1133">Transmembrane helix</keyword>
<dbReference type="EMBL" id="FOZX01000009">
    <property type="protein sequence ID" value="SFS97255.1"/>
    <property type="molecule type" value="Genomic_DNA"/>
</dbReference>
<feature type="region of interest" description="Disordered" evidence="5">
    <location>
        <begin position="1"/>
        <end position="21"/>
    </location>
</feature>
<feature type="transmembrane region" description="Helical" evidence="6">
    <location>
        <begin position="40"/>
        <end position="66"/>
    </location>
</feature>
<keyword evidence="4 6" id="KW-0472">Membrane</keyword>
<dbReference type="InterPro" id="IPR007267">
    <property type="entry name" value="GtrA_DPMS_TM"/>
</dbReference>
<evidence type="ECO:0000313" key="9">
    <source>
        <dbReference type="Proteomes" id="UP000198852"/>
    </source>
</evidence>
<dbReference type="Pfam" id="PF04138">
    <property type="entry name" value="GtrA_DPMS_TM"/>
    <property type="match status" value="1"/>
</dbReference>
<protein>
    <submittedName>
        <fullName evidence="8">Putative flippase GtrA (Transmembrane translocase of bactoprenol-linked glucose)</fullName>
    </submittedName>
</protein>
<organism evidence="8 9">
    <name type="scientific">Saccharopolyspora flava</name>
    <dbReference type="NCBI Taxonomy" id="95161"/>
    <lineage>
        <taxon>Bacteria</taxon>
        <taxon>Bacillati</taxon>
        <taxon>Actinomycetota</taxon>
        <taxon>Actinomycetes</taxon>
        <taxon>Pseudonocardiales</taxon>
        <taxon>Pseudonocardiaceae</taxon>
        <taxon>Saccharopolyspora</taxon>
    </lineage>
</organism>
<feature type="transmembrane region" description="Helical" evidence="6">
    <location>
        <begin position="108"/>
        <end position="133"/>
    </location>
</feature>
<dbReference type="AlphaFoldDB" id="A0A1I6U752"/>
<keyword evidence="9" id="KW-1185">Reference proteome</keyword>
<evidence type="ECO:0000256" key="6">
    <source>
        <dbReference type="SAM" id="Phobius"/>
    </source>
</evidence>
<evidence type="ECO:0000256" key="3">
    <source>
        <dbReference type="ARBA" id="ARBA00022989"/>
    </source>
</evidence>
<feature type="transmembrane region" description="Helical" evidence="6">
    <location>
        <begin position="139"/>
        <end position="160"/>
    </location>
</feature>
<name>A0A1I6U752_9PSEU</name>
<evidence type="ECO:0000313" key="8">
    <source>
        <dbReference type="EMBL" id="SFS97255.1"/>
    </source>
</evidence>
<evidence type="ECO:0000256" key="4">
    <source>
        <dbReference type="ARBA" id="ARBA00023136"/>
    </source>
</evidence>
<gene>
    <name evidence="8" type="ORF">SAMN05660874_04668</name>
</gene>
<accession>A0A1I6U752</accession>
<proteinExistence type="predicted"/>
<dbReference type="GO" id="GO:0000271">
    <property type="term" value="P:polysaccharide biosynthetic process"/>
    <property type="evidence" value="ECO:0007669"/>
    <property type="project" value="InterPro"/>
</dbReference>
<evidence type="ECO:0000256" key="5">
    <source>
        <dbReference type="SAM" id="MobiDB-lite"/>
    </source>
</evidence>